<dbReference type="InterPro" id="IPR012944">
    <property type="entry name" value="SusD_RagB_dom"/>
</dbReference>
<name>A0ABZ0XNH7_9BACT</name>
<gene>
    <name evidence="8" type="ORF">SR876_09670</name>
</gene>
<feature type="domain" description="RagB/SusD" evidence="6">
    <location>
        <begin position="341"/>
        <end position="483"/>
    </location>
</feature>
<reference evidence="8 9" key="1">
    <citation type="submission" date="2023-11" db="EMBL/GenBank/DDBJ databases">
        <title>MicrobeMod: A computational toolkit for identifying prokaryotic methylation and restriction-modification with nanopore sequencing.</title>
        <authorList>
            <person name="Crits-Christoph A."/>
            <person name="Kang S.C."/>
            <person name="Lee H."/>
            <person name="Ostrov N."/>
        </authorList>
    </citation>
    <scope>NUCLEOTIDE SEQUENCE [LARGE SCALE GENOMIC DNA]</scope>
    <source>
        <strain evidence="8 9">ATCC 23090</strain>
    </source>
</reference>
<evidence type="ECO:0000313" key="8">
    <source>
        <dbReference type="EMBL" id="WQG91773.1"/>
    </source>
</evidence>
<dbReference type="Proteomes" id="UP001326715">
    <property type="component" value="Chromosome"/>
</dbReference>
<evidence type="ECO:0000256" key="1">
    <source>
        <dbReference type="ARBA" id="ARBA00004442"/>
    </source>
</evidence>
<dbReference type="Pfam" id="PF07980">
    <property type="entry name" value="SusD_RagB"/>
    <property type="match status" value="1"/>
</dbReference>
<keyword evidence="9" id="KW-1185">Reference proteome</keyword>
<keyword evidence="5" id="KW-0998">Cell outer membrane</keyword>
<sequence>MKKSLIIYSLLFATACNKLEEDPNSIVTASQFYKTQSDAVSAVSAIYSTLNTDAAGDFVIYGRNLNLLTGNGSDDQIFSPSNTNTDVRALGTATYVPANDRIKKNWQQHYFGISRANVAIDNIPGIDFDTTTRARLVREAKFIRGLLYFNIVRLWGDAPLVLHDPTSTNVDAQKMKRSPKDSIYAQIISDLNDATLLPKAYTGADVGRATSGAAHAILAKVYLTRREWSKAATELQTVINGGYGYALFDNFLDAFQQASKNGKEHIFSVQFGTNLGAKNSTNSLSVCNFGSFNPAVYPGDQPADSSLYQLFASFDTRRDVTFFTQLYNSATGKYVQFGAARFAKFIDYAISPLTNQNISGINFPVIRYADVLLMQAEVLNELNGPTAGAYAAINQVRARAKISNLTAGLSQADFRDSVFLERRKEFIQEGNRWFDLSRRGGTYLYDALKKYPLKTGAAVKDTLYPIPQSEIDINNQLTQNPGW</sequence>
<dbReference type="InterPro" id="IPR033985">
    <property type="entry name" value="SusD-like_N"/>
</dbReference>
<dbReference type="SUPFAM" id="SSF48452">
    <property type="entry name" value="TPR-like"/>
    <property type="match status" value="1"/>
</dbReference>
<comment type="similarity">
    <text evidence="2">Belongs to the SusD family.</text>
</comment>
<evidence type="ECO:0000256" key="2">
    <source>
        <dbReference type="ARBA" id="ARBA00006275"/>
    </source>
</evidence>
<evidence type="ECO:0000256" key="3">
    <source>
        <dbReference type="ARBA" id="ARBA00022729"/>
    </source>
</evidence>
<keyword evidence="3" id="KW-0732">Signal</keyword>
<evidence type="ECO:0000256" key="4">
    <source>
        <dbReference type="ARBA" id="ARBA00023136"/>
    </source>
</evidence>
<proteinExistence type="inferred from homology"/>
<protein>
    <submittedName>
        <fullName evidence="8">RagB/SusD family nutrient uptake outer membrane protein</fullName>
    </submittedName>
</protein>
<dbReference type="Pfam" id="PF14322">
    <property type="entry name" value="SusD-like_3"/>
    <property type="match status" value="1"/>
</dbReference>
<dbReference type="RefSeq" id="WP_322518563.1">
    <property type="nucleotide sequence ID" value="NZ_CP140154.1"/>
</dbReference>
<comment type="subcellular location">
    <subcellularLocation>
        <location evidence="1">Cell outer membrane</location>
    </subcellularLocation>
</comment>
<accession>A0ABZ0XNH7</accession>
<feature type="domain" description="SusD-like N-terminal" evidence="7">
    <location>
        <begin position="90"/>
        <end position="223"/>
    </location>
</feature>
<evidence type="ECO:0000259" key="7">
    <source>
        <dbReference type="Pfam" id="PF14322"/>
    </source>
</evidence>
<dbReference type="PROSITE" id="PS51257">
    <property type="entry name" value="PROKAR_LIPOPROTEIN"/>
    <property type="match status" value="1"/>
</dbReference>
<dbReference type="InterPro" id="IPR011990">
    <property type="entry name" value="TPR-like_helical_dom_sf"/>
</dbReference>
<organism evidence="8 9">
    <name type="scientific">Chitinophaga sancti</name>
    <dbReference type="NCBI Taxonomy" id="1004"/>
    <lineage>
        <taxon>Bacteria</taxon>
        <taxon>Pseudomonadati</taxon>
        <taxon>Bacteroidota</taxon>
        <taxon>Chitinophagia</taxon>
        <taxon>Chitinophagales</taxon>
        <taxon>Chitinophagaceae</taxon>
        <taxon>Chitinophaga</taxon>
    </lineage>
</organism>
<evidence type="ECO:0000256" key="5">
    <source>
        <dbReference type="ARBA" id="ARBA00023237"/>
    </source>
</evidence>
<keyword evidence="4" id="KW-0472">Membrane</keyword>
<dbReference type="CDD" id="cd08977">
    <property type="entry name" value="SusD"/>
    <property type="match status" value="1"/>
</dbReference>
<evidence type="ECO:0000313" key="9">
    <source>
        <dbReference type="Proteomes" id="UP001326715"/>
    </source>
</evidence>
<dbReference type="Gene3D" id="1.25.40.390">
    <property type="match status" value="1"/>
</dbReference>
<evidence type="ECO:0000259" key="6">
    <source>
        <dbReference type="Pfam" id="PF07980"/>
    </source>
</evidence>
<dbReference type="EMBL" id="CP140154">
    <property type="protein sequence ID" value="WQG91773.1"/>
    <property type="molecule type" value="Genomic_DNA"/>
</dbReference>